<dbReference type="EMBL" id="CP036426">
    <property type="protein sequence ID" value="QDV37740.1"/>
    <property type="molecule type" value="Genomic_DNA"/>
</dbReference>
<name>A0A518HA62_9BACT</name>
<feature type="compositionally biased region" description="Pro residues" evidence="1">
    <location>
        <begin position="108"/>
        <end position="129"/>
    </location>
</feature>
<feature type="compositionally biased region" description="Low complexity" evidence="1">
    <location>
        <begin position="371"/>
        <end position="381"/>
    </location>
</feature>
<feature type="compositionally biased region" description="Low complexity" evidence="1">
    <location>
        <begin position="254"/>
        <end position="275"/>
    </location>
</feature>
<gene>
    <name evidence="4" type="primary">omcB_3</name>
    <name evidence="4" type="ORF">ElP_56850</name>
</gene>
<dbReference type="KEGG" id="tpla:ElP_56850"/>
<dbReference type="RefSeq" id="WP_145275762.1">
    <property type="nucleotide sequence ID" value="NZ_CP036426.1"/>
</dbReference>
<feature type="signal peptide" evidence="2">
    <location>
        <begin position="1"/>
        <end position="26"/>
    </location>
</feature>
<keyword evidence="5" id="KW-1185">Reference proteome</keyword>
<dbReference type="Gene3D" id="2.60.40.10">
    <property type="entry name" value="Immunoglobulins"/>
    <property type="match status" value="2"/>
</dbReference>
<dbReference type="PANTHER" id="PTHR35902">
    <property type="entry name" value="S-LAYER DOMAIN-LIKE PROTEIN-RELATED"/>
    <property type="match status" value="1"/>
</dbReference>
<accession>A0A518HA62</accession>
<dbReference type="Proteomes" id="UP000317835">
    <property type="component" value="Chromosome"/>
</dbReference>
<evidence type="ECO:0000313" key="4">
    <source>
        <dbReference type="EMBL" id="QDV37740.1"/>
    </source>
</evidence>
<protein>
    <submittedName>
        <fullName evidence="4">Large cysteine-rich periplasmic protein OmcB</fullName>
    </submittedName>
</protein>
<feature type="chain" id="PRO_5022189680" evidence="2">
    <location>
        <begin position="27"/>
        <end position="927"/>
    </location>
</feature>
<feature type="compositionally biased region" description="Low complexity" evidence="1">
    <location>
        <begin position="389"/>
        <end position="403"/>
    </location>
</feature>
<feature type="compositionally biased region" description="Pro residues" evidence="1">
    <location>
        <begin position="235"/>
        <end position="253"/>
    </location>
</feature>
<feature type="domain" description="DUF11" evidence="3">
    <location>
        <begin position="799"/>
        <end position="880"/>
    </location>
</feature>
<evidence type="ECO:0000313" key="5">
    <source>
        <dbReference type="Proteomes" id="UP000317835"/>
    </source>
</evidence>
<dbReference type="OrthoDB" id="207217at2"/>
<dbReference type="InterPro" id="IPR013783">
    <property type="entry name" value="Ig-like_fold"/>
</dbReference>
<feature type="compositionally biased region" description="Gly residues" evidence="1">
    <location>
        <begin position="318"/>
        <end position="332"/>
    </location>
</feature>
<reference evidence="4 5" key="1">
    <citation type="submission" date="2019-02" db="EMBL/GenBank/DDBJ databases">
        <title>Deep-cultivation of Planctomycetes and their phenomic and genomic characterization uncovers novel biology.</title>
        <authorList>
            <person name="Wiegand S."/>
            <person name="Jogler M."/>
            <person name="Boedeker C."/>
            <person name="Pinto D."/>
            <person name="Vollmers J."/>
            <person name="Rivas-Marin E."/>
            <person name="Kohn T."/>
            <person name="Peeters S.H."/>
            <person name="Heuer A."/>
            <person name="Rast P."/>
            <person name="Oberbeckmann S."/>
            <person name="Bunk B."/>
            <person name="Jeske O."/>
            <person name="Meyerdierks A."/>
            <person name="Storesund J.E."/>
            <person name="Kallscheuer N."/>
            <person name="Luecker S."/>
            <person name="Lage O.M."/>
            <person name="Pohl T."/>
            <person name="Merkel B.J."/>
            <person name="Hornburger P."/>
            <person name="Mueller R.-W."/>
            <person name="Bruemmer F."/>
            <person name="Labrenz M."/>
            <person name="Spormann A.M."/>
            <person name="Op den Camp H."/>
            <person name="Overmann J."/>
            <person name="Amann R."/>
            <person name="Jetten M.S.M."/>
            <person name="Mascher T."/>
            <person name="Medema M.H."/>
            <person name="Devos D.P."/>
            <person name="Kaster A.-K."/>
            <person name="Ovreas L."/>
            <person name="Rohde M."/>
            <person name="Galperin M.Y."/>
            <person name="Jogler C."/>
        </authorList>
    </citation>
    <scope>NUCLEOTIDE SEQUENCE [LARGE SCALE GENOMIC DNA]</scope>
    <source>
        <strain evidence="4 5">ElP</strain>
    </source>
</reference>
<evidence type="ECO:0000256" key="2">
    <source>
        <dbReference type="SAM" id="SignalP"/>
    </source>
</evidence>
<proteinExistence type="predicted"/>
<dbReference type="Pfam" id="PF01345">
    <property type="entry name" value="DUF11"/>
    <property type="match status" value="1"/>
</dbReference>
<dbReference type="InterPro" id="IPR001434">
    <property type="entry name" value="OmcB-like_DUF11"/>
</dbReference>
<feature type="compositionally biased region" description="Low complexity" evidence="1">
    <location>
        <begin position="37"/>
        <end position="49"/>
    </location>
</feature>
<feature type="compositionally biased region" description="Low complexity" evidence="1">
    <location>
        <begin position="344"/>
        <end position="353"/>
    </location>
</feature>
<evidence type="ECO:0000259" key="3">
    <source>
        <dbReference type="Pfam" id="PF01345"/>
    </source>
</evidence>
<dbReference type="AlphaFoldDB" id="A0A518HA62"/>
<feature type="region of interest" description="Disordered" evidence="1">
    <location>
        <begin position="24"/>
        <end position="433"/>
    </location>
</feature>
<sequence length="927" mass="94625" precursor="true">MSLRMSICAVISLGLALGAHWVSGQAAQGPPSSSAEPPRVSGGESRSGSGAAGSGPGEAVPPPSLAGGPSGNAPPRLAIPNTRAPAVGAQSGAEPGDAPPRIASPAGDSPPPPGVDDLPGLPPVGPRGGPPALADSPTPPPTAPPHDALDSPGDDPPMIASGDPDPGLAHPGGPTDSPPPISAGDLPDLLDDPLGDLAGDLPSIGSPDLGSATADADVPVGAPGPKARLQDPADDPPAAPMLPDPGPAFPADPDPMAGAPDPYADVDGVDAGAPAQGMAVSSGGMQFPLAADPLSPPAAQEPPDDGPLAVQEMPDDPGLGGGDPFPGLGGGQPDPSPLNEADLAAEPAESGPGSPAPGLPTRDPNSFSNFGASGAAEAAPAMPRPAPDSPDFASAGPASASAPPEDPSIRASAAPFDGTGAMADSLADRLPEGPRDVQLNLDVSIPPTTIINVPMQAVVTLRNEGRDDAFDVYVRLPLPDGLEHQESSPPAETMEDDGRTLVWHWSSLPSGDSRAIDLRVKPLKAVPMDLVPRVSSVMAAKSRTAVQEPKLKIDLVGPNGEVLKGTNFDFSVTVRNVGNGPARGVDLIATLSGGLQGYDDAGSLNDATRFELEVGDLSPGEVRGPYALSVRADSQGPHSCAIKAESPDVVPETPVAIKEVTIVAPKLALDVAGPDSRPVGSVADYVVTIRNEGTAAATDVAVALFAPESGEPTVPADAKYRQDPEKRLHSIYWRVPRLDKGESRQFRVPITLERIAIYTVEVAAHCDGFREPRDTPRDQQPTDVMGIADVKIVGLDRKDTVIDAGGTTEFEIRIRNDGSKEATNVKVDFFTNEWISVVKTDPADAATNPDNPVQHGFAAIDRLAPGVERTFIVEVKAQKAPPSGQAVANFDVKVYWDDLPESAAVSSNSHVRIAEGQVARTPSTPPR</sequence>
<evidence type="ECO:0000256" key="1">
    <source>
        <dbReference type="SAM" id="MobiDB-lite"/>
    </source>
</evidence>
<keyword evidence="2" id="KW-0732">Signal</keyword>
<dbReference type="PANTHER" id="PTHR35902:SF3">
    <property type="entry name" value="NPCBM-ASSOCIATED, NEW3 DOMAIN OF ALPHA-GALACTOSIDASE"/>
    <property type="match status" value="1"/>
</dbReference>
<organism evidence="4 5">
    <name type="scientific">Tautonia plasticadhaerens</name>
    <dbReference type="NCBI Taxonomy" id="2527974"/>
    <lineage>
        <taxon>Bacteria</taxon>
        <taxon>Pseudomonadati</taxon>
        <taxon>Planctomycetota</taxon>
        <taxon>Planctomycetia</taxon>
        <taxon>Isosphaerales</taxon>
        <taxon>Isosphaeraceae</taxon>
        <taxon>Tautonia</taxon>
    </lineage>
</organism>